<reference evidence="1" key="1">
    <citation type="submission" date="2021-06" db="EMBL/GenBank/DDBJ databases">
        <authorList>
            <person name="Kallberg Y."/>
            <person name="Tangrot J."/>
            <person name="Rosling A."/>
        </authorList>
    </citation>
    <scope>NUCLEOTIDE SEQUENCE</scope>
    <source>
        <strain evidence="1">MT106</strain>
    </source>
</reference>
<protein>
    <submittedName>
        <fullName evidence="1">6110_t:CDS:1</fullName>
    </submittedName>
</protein>
<comment type="caution">
    <text evidence="1">The sequence shown here is derived from an EMBL/GenBank/DDBJ whole genome shotgun (WGS) entry which is preliminary data.</text>
</comment>
<evidence type="ECO:0000313" key="2">
    <source>
        <dbReference type="Proteomes" id="UP000789831"/>
    </source>
</evidence>
<evidence type="ECO:0000313" key="1">
    <source>
        <dbReference type="EMBL" id="CAG8619185.1"/>
    </source>
</evidence>
<accession>A0A9N9CYZ5</accession>
<proteinExistence type="predicted"/>
<organism evidence="1 2">
    <name type="scientific">Ambispora gerdemannii</name>
    <dbReference type="NCBI Taxonomy" id="144530"/>
    <lineage>
        <taxon>Eukaryota</taxon>
        <taxon>Fungi</taxon>
        <taxon>Fungi incertae sedis</taxon>
        <taxon>Mucoromycota</taxon>
        <taxon>Glomeromycotina</taxon>
        <taxon>Glomeromycetes</taxon>
        <taxon>Archaeosporales</taxon>
        <taxon>Ambisporaceae</taxon>
        <taxon>Ambispora</taxon>
    </lineage>
</organism>
<dbReference type="AlphaFoldDB" id="A0A9N9CYZ5"/>
<keyword evidence="2" id="KW-1185">Reference proteome</keyword>
<dbReference type="EMBL" id="CAJVPL010002768">
    <property type="protein sequence ID" value="CAG8619185.1"/>
    <property type="molecule type" value="Genomic_DNA"/>
</dbReference>
<name>A0A9N9CYZ5_9GLOM</name>
<dbReference type="Proteomes" id="UP000789831">
    <property type="component" value="Unassembled WGS sequence"/>
</dbReference>
<sequence length="106" mass="12686">MILARSDNTKKPRSDILIELYFKFHIKDRRIFNSSLSIAKTDNLDQVSLAWHWDMENLPLYQTEKNLRLIKWKSSSRLFVNEKNQASSQMKQGTMKLFNYLIIIDY</sequence>
<gene>
    <name evidence="1" type="ORF">AGERDE_LOCUS9978</name>
</gene>